<accession>A0AAE1M7I2</accession>
<dbReference type="AlphaFoldDB" id="A0AAE1M7I2"/>
<gene>
    <name evidence="1" type="ORF">QN277_008628</name>
</gene>
<proteinExistence type="predicted"/>
<reference evidence="1" key="1">
    <citation type="submission" date="2023-10" db="EMBL/GenBank/DDBJ databases">
        <title>Chromosome-level genome of the transformable northern wattle, Acacia crassicarpa.</title>
        <authorList>
            <person name="Massaro I."/>
            <person name="Sinha N.R."/>
            <person name="Poethig S."/>
            <person name="Leichty A.R."/>
        </authorList>
    </citation>
    <scope>NUCLEOTIDE SEQUENCE</scope>
    <source>
        <strain evidence="1">Acra3RX</strain>
        <tissue evidence="1">Leaf</tissue>
    </source>
</reference>
<organism evidence="1 2">
    <name type="scientific">Acacia crassicarpa</name>
    <name type="common">northern wattle</name>
    <dbReference type="NCBI Taxonomy" id="499986"/>
    <lineage>
        <taxon>Eukaryota</taxon>
        <taxon>Viridiplantae</taxon>
        <taxon>Streptophyta</taxon>
        <taxon>Embryophyta</taxon>
        <taxon>Tracheophyta</taxon>
        <taxon>Spermatophyta</taxon>
        <taxon>Magnoliopsida</taxon>
        <taxon>eudicotyledons</taxon>
        <taxon>Gunneridae</taxon>
        <taxon>Pentapetalae</taxon>
        <taxon>rosids</taxon>
        <taxon>fabids</taxon>
        <taxon>Fabales</taxon>
        <taxon>Fabaceae</taxon>
        <taxon>Caesalpinioideae</taxon>
        <taxon>mimosoid clade</taxon>
        <taxon>Acacieae</taxon>
        <taxon>Acacia</taxon>
    </lineage>
</organism>
<evidence type="ECO:0000313" key="1">
    <source>
        <dbReference type="EMBL" id="KAK4255655.1"/>
    </source>
</evidence>
<comment type="caution">
    <text evidence="1">The sequence shown here is derived from an EMBL/GenBank/DDBJ whole genome shotgun (WGS) entry which is preliminary data.</text>
</comment>
<sequence length="66" mass="7271">MNINAPATIICTLGDNLPSLEAAMSLHQSIQKILHLGLSSRILQEMDSWCNAERGQSLRALCDHHC</sequence>
<name>A0AAE1M7I2_9FABA</name>
<dbReference type="EMBL" id="JAWXYG010000013">
    <property type="protein sequence ID" value="KAK4255655.1"/>
    <property type="molecule type" value="Genomic_DNA"/>
</dbReference>
<protein>
    <submittedName>
        <fullName evidence="1">Uncharacterized protein</fullName>
    </submittedName>
</protein>
<evidence type="ECO:0000313" key="2">
    <source>
        <dbReference type="Proteomes" id="UP001293593"/>
    </source>
</evidence>
<keyword evidence="2" id="KW-1185">Reference proteome</keyword>
<dbReference type="Proteomes" id="UP001293593">
    <property type="component" value="Unassembled WGS sequence"/>
</dbReference>